<organism evidence="10 11">
    <name type="scientific">Aquisphaera giovannonii</name>
    <dbReference type="NCBI Taxonomy" id="406548"/>
    <lineage>
        <taxon>Bacteria</taxon>
        <taxon>Pseudomonadati</taxon>
        <taxon>Planctomycetota</taxon>
        <taxon>Planctomycetia</taxon>
        <taxon>Isosphaerales</taxon>
        <taxon>Isosphaeraceae</taxon>
        <taxon>Aquisphaera</taxon>
    </lineage>
</organism>
<dbReference type="AlphaFoldDB" id="A0A5B9VUJ1"/>
<name>A0A5B9VUJ1_9BACT</name>
<dbReference type="EMBL" id="CP042997">
    <property type="protein sequence ID" value="QEH31928.1"/>
    <property type="molecule type" value="Genomic_DNA"/>
</dbReference>
<dbReference type="InterPro" id="IPR000673">
    <property type="entry name" value="Sig_transdc_resp-reg_Me-estase"/>
</dbReference>
<keyword evidence="3 5" id="KW-0378">Hydrolase</keyword>
<dbReference type="PIRSF" id="PIRSF000876">
    <property type="entry name" value="RR_chemtxs_CheB"/>
    <property type="match status" value="1"/>
</dbReference>
<evidence type="ECO:0000259" key="8">
    <source>
        <dbReference type="PROSITE" id="PS50110"/>
    </source>
</evidence>
<evidence type="ECO:0000256" key="5">
    <source>
        <dbReference type="HAMAP-Rule" id="MF_00099"/>
    </source>
</evidence>
<dbReference type="SUPFAM" id="SSF52738">
    <property type="entry name" value="Methylesterase CheB, C-terminal domain"/>
    <property type="match status" value="1"/>
</dbReference>
<reference evidence="10 11" key="1">
    <citation type="submission" date="2019-08" db="EMBL/GenBank/DDBJ databases">
        <title>Deep-cultivation of Planctomycetes and their phenomic and genomic characterization uncovers novel biology.</title>
        <authorList>
            <person name="Wiegand S."/>
            <person name="Jogler M."/>
            <person name="Boedeker C."/>
            <person name="Pinto D."/>
            <person name="Vollmers J."/>
            <person name="Rivas-Marin E."/>
            <person name="Kohn T."/>
            <person name="Peeters S.H."/>
            <person name="Heuer A."/>
            <person name="Rast P."/>
            <person name="Oberbeckmann S."/>
            <person name="Bunk B."/>
            <person name="Jeske O."/>
            <person name="Meyerdierks A."/>
            <person name="Storesund J.E."/>
            <person name="Kallscheuer N."/>
            <person name="Luecker S."/>
            <person name="Lage O.M."/>
            <person name="Pohl T."/>
            <person name="Merkel B.J."/>
            <person name="Hornburger P."/>
            <person name="Mueller R.-W."/>
            <person name="Bruemmer F."/>
            <person name="Labrenz M."/>
            <person name="Spormann A.M."/>
            <person name="Op den Camp H."/>
            <person name="Overmann J."/>
            <person name="Amann R."/>
            <person name="Jetten M.S.M."/>
            <person name="Mascher T."/>
            <person name="Medema M.H."/>
            <person name="Devos D.P."/>
            <person name="Kaster A.-K."/>
            <person name="Ovreas L."/>
            <person name="Rohde M."/>
            <person name="Galperin M.Y."/>
            <person name="Jogler C."/>
        </authorList>
    </citation>
    <scope>NUCLEOTIDE SEQUENCE [LARGE SCALE GENOMIC DNA]</scope>
    <source>
        <strain evidence="10 11">OJF2</strain>
    </source>
</reference>
<dbReference type="RefSeq" id="WP_148590740.1">
    <property type="nucleotide sequence ID" value="NZ_CP042997.1"/>
</dbReference>
<dbReference type="GO" id="GO:0050568">
    <property type="term" value="F:protein-glutamine glutaminase activity"/>
    <property type="evidence" value="ECO:0007669"/>
    <property type="project" value="UniProtKB-UniRule"/>
</dbReference>
<dbReference type="NCBIfam" id="NF009206">
    <property type="entry name" value="PRK12555.1"/>
    <property type="match status" value="1"/>
</dbReference>
<dbReference type="GO" id="GO:0006935">
    <property type="term" value="P:chemotaxis"/>
    <property type="evidence" value="ECO:0007669"/>
    <property type="project" value="UniProtKB-UniRule"/>
</dbReference>
<dbReference type="EC" id="3.5.1.44" evidence="5"/>
<dbReference type="Proteomes" id="UP000324233">
    <property type="component" value="Chromosome"/>
</dbReference>
<gene>
    <name evidence="10" type="primary">cheB_2</name>
    <name evidence="5" type="synonym">cheB</name>
    <name evidence="10" type="ORF">OJF2_03950</name>
</gene>
<keyword evidence="5 7" id="KW-0597">Phosphoprotein</keyword>
<comment type="function">
    <text evidence="5">Involved in chemotaxis. Part of a chemotaxis signal transduction system that modulates chemotaxis in response to various stimuli. Catalyzes the demethylation of specific methylglutamate residues introduced into the chemoreceptors (methyl-accepting chemotaxis proteins or MCP) by CheR. Also mediates the irreversible deamidation of specific glutamine residues to glutamic acid.</text>
</comment>
<comment type="catalytic activity">
    <reaction evidence="4 5">
        <text>[protein]-L-glutamate 5-O-methyl ester + H2O = L-glutamyl-[protein] + methanol + H(+)</text>
        <dbReference type="Rhea" id="RHEA:23236"/>
        <dbReference type="Rhea" id="RHEA-COMP:10208"/>
        <dbReference type="Rhea" id="RHEA-COMP:10311"/>
        <dbReference type="ChEBI" id="CHEBI:15377"/>
        <dbReference type="ChEBI" id="CHEBI:15378"/>
        <dbReference type="ChEBI" id="CHEBI:17790"/>
        <dbReference type="ChEBI" id="CHEBI:29973"/>
        <dbReference type="ChEBI" id="CHEBI:82795"/>
        <dbReference type="EC" id="3.1.1.61"/>
    </reaction>
</comment>
<dbReference type="PROSITE" id="PS50110">
    <property type="entry name" value="RESPONSE_REGULATORY"/>
    <property type="match status" value="1"/>
</dbReference>
<feature type="active site" evidence="5 6">
    <location>
        <position position="284"/>
    </location>
</feature>
<dbReference type="SUPFAM" id="SSF52172">
    <property type="entry name" value="CheY-like"/>
    <property type="match status" value="1"/>
</dbReference>
<dbReference type="OrthoDB" id="9793421at2"/>
<evidence type="ECO:0000256" key="7">
    <source>
        <dbReference type="PROSITE-ProRule" id="PRU00169"/>
    </source>
</evidence>
<dbReference type="InterPro" id="IPR008248">
    <property type="entry name" value="CheB-like"/>
</dbReference>
<dbReference type="KEGG" id="agv:OJF2_03950"/>
<keyword evidence="2 5" id="KW-0145">Chemotaxis</keyword>
<dbReference type="Pfam" id="PF01339">
    <property type="entry name" value="CheB_methylest"/>
    <property type="match status" value="1"/>
</dbReference>
<proteinExistence type="inferred from homology"/>
<dbReference type="PANTHER" id="PTHR42872:SF6">
    <property type="entry name" value="PROTEIN-GLUTAMATE METHYLESTERASE_PROTEIN-GLUTAMINE GLUTAMINASE"/>
    <property type="match status" value="1"/>
</dbReference>
<feature type="domain" description="Response regulatory" evidence="8">
    <location>
        <begin position="2"/>
        <end position="119"/>
    </location>
</feature>
<feature type="active site" evidence="5 6">
    <location>
        <position position="191"/>
    </location>
</feature>
<evidence type="ECO:0000313" key="11">
    <source>
        <dbReference type="Proteomes" id="UP000324233"/>
    </source>
</evidence>
<dbReference type="Gene3D" id="3.40.50.180">
    <property type="entry name" value="Methylesterase CheB, C-terminal domain"/>
    <property type="match status" value="1"/>
</dbReference>
<comment type="catalytic activity">
    <reaction evidence="5">
        <text>L-glutaminyl-[protein] + H2O = L-glutamyl-[protein] + NH4(+)</text>
        <dbReference type="Rhea" id="RHEA:16441"/>
        <dbReference type="Rhea" id="RHEA-COMP:10207"/>
        <dbReference type="Rhea" id="RHEA-COMP:10208"/>
        <dbReference type="ChEBI" id="CHEBI:15377"/>
        <dbReference type="ChEBI" id="CHEBI:28938"/>
        <dbReference type="ChEBI" id="CHEBI:29973"/>
        <dbReference type="ChEBI" id="CHEBI:30011"/>
        <dbReference type="EC" id="3.5.1.44"/>
    </reaction>
</comment>
<protein>
    <recommendedName>
        <fullName evidence="5">Protein-glutamate methylesterase/protein-glutamine glutaminase</fullName>
        <ecNumber evidence="5">3.1.1.61</ecNumber>
        <ecNumber evidence="5">3.5.1.44</ecNumber>
    </recommendedName>
</protein>
<dbReference type="InterPro" id="IPR001789">
    <property type="entry name" value="Sig_transdc_resp-reg_receiver"/>
</dbReference>
<dbReference type="PANTHER" id="PTHR42872">
    <property type="entry name" value="PROTEIN-GLUTAMATE METHYLESTERASE/PROTEIN-GLUTAMINE GLUTAMINASE"/>
    <property type="match status" value="1"/>
</dbReference>
<dbReference type="InterPro" id="IPR035909">
    <property type="entry name" value="CheB_C"/>
</dbReference>
<evidence type="ECO:0000256" key="2">
    <source>
        <dbReference type="ARBA" id="ARBA00022500"/>
    </source>
</evidence>
<comment type="domain">
    <text evidence="5">Contains a C-terminal catalytic domain, and an N-terminal region which modulates catalytic activity.</text>
</comment>
<evidence type="ECO:0000313" key="10">
    <source>
        <dbReference type="EMBL" id="QEH31928.1"/>
    </source>
</evidence>
<dbReference type="EC" id="3.1.1.61" evidence="5"/>
<comment type="similarity">
    <text evidence="5">Belongs to the CheB family.</text>
</comment>
<feature type="active site" evidence="5 6">
    <location>
        <position position="164"/>
    </location>
</feature>
<dbReference type="CDD" id="cd17541">
    <property type="entry name" value="REC_CheB-like"/>
    <property type="match status" value="1"/>
</dbReference>
<evidence type="ECO:0000256" key="6">
    <source>
        <dbReference type="PROSITE-ProRule" id="PRU00050"/>
    </source>
</evidence>
<keyword evidence="11" id="KW-1185">Reference proteome</keyword>
<dbReference type="SMART" id="SM00448">
    <property type="entry name" value="REC"/>
    <property type="match status" value="1"/>
</dbReference>
<keyword evidence="1 5" id="KW-0963">Cytoplasm</keyword>
<evidence type="ECO:0000256" key="4">
    <source>
        <dbReference type="ARBA" id="ARBA00048267"/>
    </source>
</evidence>
<dbReference type="CDD" id="cd16432">
    <property type="entry name" value="CheB_Rec"/>
    <property type="match status" value="1"/>
</dbReference>
<accession>A0A5B9VUJ1</accession>
<evidence type="ECO:0000256" key="1">
    <source>
        <dbReference type="ARBA" id="ARBA00022490"/>
    </source>
</evidence>
<comment type="subcellular location">
    <subcellularLocation>
        <location evidence="5">Cytoplasm</location>
    </subcellularLocation>
</comment>
<comment type="PTM">
    <text evidence="5">Phosphorylated by CheA. Phosphorylation of the N-terminal regulatory domain activates the methylesterase activity.</text>
</comment>
<evidence type="ECO:0000259" key="9">
    <source>
        <dbReference type="PROSITE" id="PS50122"/>
    </source>
</evidence>
<dbReference type="Pfam" id="PF00072">
    <property type="entry name" value="Response_reg"/>
    <property type="match status" value="1"/>
</dbReference>
<dbReference type="PROSITE" id="PS50122">
    <property type="entry name" value="CHEB"/>
    <property type="match status" value="1"/>
</dbReference>
<evidence type="ECO:0000256" key="3">
    <source>
        <dbReference type="ARBA" id="ARBA00022801"/>
    </source>
</evidence>
<dbReference type="GO" id="GO:0005737">
    <property type="term" value="C:cytoplasm"/>
    <property type="evidence" value="ECO:0007669"/>
    <property type="project" value="UniProtKB-SubCell"/>
</dbReference>
<dbReference type="Gene3D" id="3.40.50.2300">
    <property type="match status" value="1"/>
</dbReference>
<dbReference type="GO" id="GO:0000156">
    <property type="term" value="F:phosphorelay response regulator activity"/>
    <property type="evidence" value="ECO:0007669"/>
    <property type="project" value="InterPro"/>
</dbReference>
<feature type="modified residue" description="4-aspartylphosphate" evidence="5 7">
    <location>
        <position position="53"/>
    </location>
</feature>
<dbReference type="InterPro" id="IPR011006">
    <property type="entry name" value="CheY-like_superfamily"/>
</dbReference>
<dbReference type="HAMAP" id="MF_00099">
    <property type="entry name" value="CheB_chemtxs"/>
    <property type="match status" value="1"/>
</dbReference>
<dbReference type="GO" id="GO:0008984">
    <property type="term" value="F:protein-glutamate methylesterase activity"/>
    <property type="evidence" value="ECO:0007669"/>
    <property type="project" value="UniProtKB-UniRule"/>
</dbReference>
<sequence>MRVGIVNDSVMACEVLRRVVASVPGQEVAWVARDGEEAVAMAKADVPDIVLMDLFMPRMDGVEATRRIMAEAPCAILVVTATVSGHIQKVYQAMGYGALDAVDTPIIGPGGQVAEASPLLRKIDVIARLVGKAPARGEDSTVPAMAVRPVAAPADHPLIVLGSSTGGPFALAEILPLLPPGPEASVVIVQHVDAAFAPGLAQWLGEFAGRKVDLAVGGDAPAPGKILLSATGDHLVMQSDRRLYYSAEPRLLNYRPSVDVFFKSVARHWPRPGVAALLTGMGRDGAEGLAGLRRLGWRTIAQDEETSVVWGMPRAAVELDGAEFVLPLPRIGPVISNLIQVQSPGRAQTRPAPR</sequence>
<feature type="domain" description="CheB-type methylesterase" evidence="9">
    <location>
        <begin position="153"/>
        <end position="342"/>
    </location>
</feature>